<evidence type="ECO:0000256" key="6">
    <source>
        <dbReference type="ARBA" id="ARBA00023128"/>
    </source>
</evidence>
<keyword evidence="4" id="KW-1000">Mitochondrion outer membrane</keyword>
<evidence type="ECO:0000256" key="9">
    <source>
        <dbReference type="SAM" id="Phobius"/>
    </source>
</evidence>
<dbReference type="InterPro" id="IPR036282">
    <property type="entry name" value="Glutathione-S-Trfase_C_sf"/>
</dbReference>
<protein>
    <recommendedName>
        <fullName evidence="14">Mitochondrial outer membrane transport complex Sam37/metaxin N-terminal domain-containing protein</fullName>
    </recommendedName>
</protein>
<evidence type="ECO:0000313" key="13">
    <source>
        <dbReference type="Proteomes" id="UP001212997"/>
    </source>
</evidence>
<dbReference type="InterPro" id="IPR033468">
    <property type="entry name" value="Metaxin_GST"/>
</dbReference>
<feature type="domain" description="Mitochondrial outer membrane transport complex Sam37/metaxin N-terminal" evidence="10">
    <location>
        <begin position="29"/>
        <end position="152"/>
    </location>
</feature>
<dbReference type="SUPFAM" id="SSF47616">
    <property type="entry name" value="GST C-terminal domain-like"/>
    <property type="match status" value="1"/>
</dbReference>
<name>A0AAD5VCB0_9APHY</name>
<reference evidence="12" key="1">
    <citation type="submission" date="2022-07" db="EMBL/GenBank/DDBJ databases">
        <title>Genome Sequence of Physisporinus lineatus.</title>
        <authorList>
            <person name="Buettner E."/>
        </authorList>
    </citation>
    <scope>NUCLEOTIDE SEQUENCE</scope>
    <source>
        <strain evidence="12">VT162</strain>
    </source>
</reference>
<dbReference type="CDD" id="cd03054">
    <property type="entry name" value="GST_N_Metaxin"/>
    <property type="match status" value="1"/>
</dbReference>
<dbReference type="EMBL" id="JANAWD010000031">
    <property type="protein sequence ID" value="KAJ3490234.1"/>
    <property type="molecule type" value="Genomic_DNA"/>
</dbReference>
<keyword evidence="9" id="KW-0812">Transmembrane</keyword>
<keyword evidence="9" id="KW-1133">Transmembrane helix</keyword>
<accession>A0AAD5VCB0</accession>
<comment type="subcellular location">
    <subcellularLocation>
        <location evidence="1">Mitochondrion outer membrane</location>
    </subcellularLocation>
</comment>
<evidence type="ECO:0000259" key="11">
    <source>
        <dbReference type="Pfam" id="PF17171"/>
    </source>
</evidence>
<dbReference type="PANTHER" id="PTHR12289:SF41">
    <property type="entry name" value="FAILED AXON CONNECTIONS-RELATED"/>
    <property type="match status" value="1"/>
</dbReference>
<dbReference type="GO" id="GO:0007005">
    <property type="term" value="P:mitochondrion organization"/>
    <property type="evidence" value="ECO:0007669"/>
    <property type="project" value="TreeGrafter"/>
</dbReference>
<keyword evidence="13" id="KW-1185">Reference proteome</keyword>
<feature type="compositionally biased region" description="Acidic residues" evidence="8">
    <location>
        <begin position="391"/>
        <end position="414"/>
    </location>
</feature>
<feature type="region of interest" description="Disordered" evidence="8">
    <location>
        <begin position="385"/>
        <end position="414"/>
    </location>
</feature>
<keyword evidence="7 9" id="KW-0472">Membrane</keyword>
<dbReference type="PANTHER" id="PTHR12289">
    <property type="entry name" value="METAXIN RELATED"/>
    <property type="match status" value="1"/>
</dbReference>
<feature type="domain" description="Metaxin glutathione S-transferase" evidence="11">
    <location>
        <begin position="235"/>
        <end position="293"/>
    </location>
</feature>
<dbReference type="Pfam" id="PF17171">
    <property type="entry name" value="GST_C_6"/>
    <property type="match status" value="1"/>
</dbReference>
<dbReference type="GO" id="GO:0001401">
    <property type="term" value="C:SAM complex"/>
    <property type="evidence" value="ECO:0007669"/>
    <property type="project" value="InterPro"/>
</dbReference>
<dbReference type="GO" id="GO:0015031">
    <property type="term" value="P:protein transport"/>
    <property type="evidence" value="ECO:0007669"/>
    <property type="project" value="UniProtKB-KW"/>
</dbReference>
<evidence type="ECO:0000259" key="10">
    <source>
        <dbReference type="Pfam" id="PF10568"/>
    </source>
</evidence>
<evidence type="ECO:0008006" key="14">
    <source>
        <dbReference type="Google" id="ProtNLM"/>
    </source>
</evidence>
<proteinExistence type="inferred from homology"/>
<keyword evidence="6" id="KW-0496">Mitochondrion</keyword>
<sequence>MEGPSTPGDSIVLHIWPGVGIVPSYDPSCFAALVFLQIAIKGRFVVEYCGDPDSSPSGQLPFLTHGTLTLAGLAPILAYAMKFEQAVNPDAHLSNLEKAQLAARIAHIESEGGDLLAHLYYSVGVNWYQNVRPAISAVLPIPQRYYVPERLRNSYKPRLMAAGLWTSPSEAENEGSRSAFQKIPKRKAKESQAKQKAKTALEREKVTYLRLASAFSINAYIDIYIKVLEKARSFFDSYNKLLGNKRFFYGDSPSSLDFLFAVHIRLMVEPLAEPVLQDLLFESYTHLVSLSRRAFDLAFPGSNADFQTIERKSHPTFPSLTSLLPHIRLFRSKRETTPSSPDEGRFKFYRWGFIGISAFIFIGYNQLVGLLPTIARAVAQARAEAESARELEDDGGGEDDLEGEEEDEASQSDE</sequence>
<keyword evidence="5" id="KW-0653">Protein transport</keyword>
<evidence type="ECO:0000313" key="12">
    <source>
        <dbReference type="EMBL" id="KAJ3490234.1"/>
    </source>
</evidence>
<evidence type="ECO:0000256" key="7">
    <source>
        <dbReference type="ARBA" id="ARBA00023136"/>
    </source>
</evidence>
<evidence type="ECO:0000256" key="1">
    <source>
        <dbReference type="ARBA" id="ARBA00004294"/>
    </source>
</evidence>
<comment type="caution">
    <text evidence="12">The sequence shown here is derived from an EMBL/GenBank/DDBJ whole genome shotgun (WGS) entry which is preliminary data.</text>
</comment>
<evidence type="ECO:0000256" key="8">
    <source>
        <dbReference type="SAM" id="MobiDB-lite"/>
    </source>
</evidence>
<dbReference type="InterPro" id="IPR050931">
    <property type="entry name" value="Mito_Protein_Transport_Metaxin"/>
</dbReference>
<dbReference type="Pfam" id="PF10568">
    <property type="entry name" value="Tom37"/>
    <property type="match status" value="1"/>
</dbReference>
<gene>
    <name evidence="12" type="ORF">NLI96_g1562</name>
</gene>
<dbReference type="Proteomes" id="UP001212997">
    <property type="component" value="Unassembled WGS sequence"/>
</dbReference>
<dbReference type="AlphaFoldDB" id="A0AAD5VCB0"/>
<comment type="similarity">
    <text evidence="2">Belongs to the metaxin family.</text>
</comment>
<evidence type="ECO:0000256" key="5">
    <source>
        <dbReference type="ARBA" id="ARBA00022927"/>
    </source>
</evidence>
<dbReference type="InterPro" id="IPR019564">
    <property type="entry name" value="Sam37/metaxin_N"/>
</dbReference>
<keyword evidence="3" id="KW-0813">Transport</keyword>
<feature type="transmembrane region" description="Helical" evidence="9">
    <location>
        <begin position="348"/>
        <end position="367"/>
    </location>
</feature>
<evidence type="ECO:0000256" key="4">
    <source>
        <dbReference type="ARBA" id="ARBA00022787"/>
    </source>
</evidence>
<evidence type="ECO:0000256" key="3">
    <source>
        <dbReference type="ARBA" id="ARBA00022448"/>
    </source>
</evidence>
<evidence type="ECO:0000256" key="2">
    <source>
        <dbReference type="ARBA" id="ARBA00009170"/>
    </source>
</evidence>
<organism evidence="12 13">
    <name type="scientific">Meripilus lineatus</name>
    <dbReference type="NCBI Taxonomy" id="2056292"/>
    <lineage>
        <taxon>Eukaryota</taxon>
        <taxon>Fungi</taxon>
        <taxon>Dikarya</taxon>
        <taxon>Basidiomycota</taxon>
        <taxon>Agaricomycotina</taxon>
        <taxon>Agaricomycetes</taxon>
        <taxon>Polyporales</taxon>
        <taxon>Meripilaceae</taxon>
        <taxon>Meripilus</taxon>
    </lineage>
</organism>